<evidence type="ECO:0000313" key="2">
    <source>
        <dbReference type="Proteomes" id="UP001222027"/>
    </source>
</evidence>
<keyword evidence="2" id="KW-1185">Reference proteome</keyword>
<dbReference type="AlphaFoldDB" id="A0AAV8PS78"/>
<dbReference type="Proteomes" id="UP001222027">
    <property type="component" value="Unassembled WGS sequence"/>
</dbReference>
<protein>
    <submittedName>
        <fullName evidence="1">Uncharacterized protein</fullName>
    </submittedName>
</protein>
<dbReference type="EMBL" id="JAQQAF010000016">
    <property type="protein sequence ID" value="KAJ8455999.1"/>
    <property type="molecule type" value="Genomic_DNA"/>
</dbReference>
<reference evidence="1 2" key="1">
    <citation type="submission" date="2022-12" db="EMBL/GenBank/DDBJ databases">
        <title>Chromosome-scale assembly of the Ensete ventricosum genome.</title>
        <authorList>
            <person name="Dussert Y."/>
            <person name="Stocks J."/>
            <person name="Wendawek A."/>
            <person name="Woldeyes F."/>
            <person name="Nichols R.A."/>
            <person name="Borrell J.S."/>
        </authorList>
    </citation>
    <scope>NUCLEOTIDE SEQUENCE [LARGE SCALE GENOMIC DNA]</scope>
    <source>
        <strain evidence="2">cv. Maze</strain>
        <tissue evidence="1">Seeds</tissue>
    </source>
</reference>
<sequence>MNDLKSGWCSLLKIMSHPVTAPMTGLFDFEFFQQKIVRCRVDIISIGYLQKPVMRNDCDDDGWSRCPCERYLIMLSRPALEFDAYQMVREDGEYIITIAITGRNEWQLDSTGGEDDSRGEG</sequence>
<proteinExistence type="predicted"/>
<accession>A0AAV8PS78</accession>
<organism evidence="1 2">
    <name type="scientific">Ensete ventricosum</name>
    <name type="common">Abyssinian banana</name>
    <name type="synonym">Musa ensete</name>
    <dbReference type="NCBI Taxonomy" id="4639"/>
    <lineage>
        <taxon>Eukaryota</taxon>
        <taxon>Viridiplantae</taxon>
        <taxon>Streptophyta</taxon>
        <taxon>Embryophyta</taxon>
        <taxon>Tracheophyta</taxon>
        <taxon>Spermatophyta</taxon>
        <taxon>Magnoliopsida</taxon>
        <taxon>Liliopsida</taxon>
        <taxon>Zingiberales</taxon>
        <taxon>Musaceae</taxon>
        <taxon>Ensete</taxon>
    </lineage>
</organism>
<gene>
    <name evidence="1" type="ORF">OPV22_034915</name>
</gene>
<evidence type="ECO:0000313" key="1">
    <source>
        <dbReference type="EMBL" id="KAJ8455999.1"/>
    </source>
</evidence>
<comment type="caution">
    <text evidence="1">The sequence shown here is derived from an EMBL/GenBank/DDBJ whole genome shotgun (WGS) entry which is preliminary data.</text>
</comment>
<name>A0AAV8PS78_ENSVE</name>